<accession>A0A8H2JMR1</accession>
<evidence type="ECO:0000313" key="9">
    <source>
        <dbReference type="EMBL" id="TMM46974.1"/>
    </source>
</evidence>
<dbReference type="InterPro" id="IPR001486">
    <property type="entry name" value="Hemoglobin_trunc"/>
</dbReference>
<keyword evidence="10" id="KW-1185">Reference proteome</keyword>
<dbReference type="GO" id="GO:0005344">
    <property type="term" value="F:oxygen carrier activity"/>
    <property type="evidence" value="ECO:0007669"/>
    <property type="project" value="UniProtKB-UniRule"/>
</dbReference>
<dbReference type="InterPro" id="IPR016339">
    <property type="entry name" value="Hemoglobin_trunc_I"/>
</dbReference>
<dbReference type="InterPro" id="IPR012292">
    <property type="entry name" value="Globin/Proto"/>
</dbReference>
<dbReference type="PIRSF" id="PIRSF002030">
    <property type="entry name" value="Globin_Protozoa/Cyanobacteria"/>
    <property type="match status" value="1"/>
</dbReference>
<dbReference type="GO" id="GO:0019825">
    <property type="term" value="F:oxygen binding"/>
    <property type="evidence" value="ECO:0007669"/>
    <property type="project" value="InterPro"/>
</dbReference>
<evidence type="ECO:0000256" key="5">
    <source>
        <dbReference type="ARBA" id="ARBA00023004"/>
    </source>
</evidence>
<protein>
    <recommendedName>
        <fullName evidence="6">Group 1 truncated hemoglobin</fullName>
    </recommendedName>
</protein>
<evidence type="ECO:0000256" key="6">
    <source>
        <dbReference type="PIRNR" id="PIRNR002030"/>
    </source>
</evidence>
<evidence type="ECO:0000256" key="4">
    <source>
        <dbReference type="ARBA" id="ARBA00022723"/>
    </source>
</evidence>
<keyword evidence="6" id="KW-0561">Oxygen transport</keyword>
<evidence type="ECO:0000313" key="10">
    <source>
        <dbReference type="Proteomes" id="UP000307702"/>
    </source>
</evidence>
<evidence type="ECO:0000256" key="1">
    <source>
        <dbReference type="ARBA" id="ARBA00009660"/>
    </source>
</evidence>
<dbReference type="GO" id="GO:0046872">
    <property type="term" value="F:metal ion binding"/>
    <property type="evidence" value="ECO:0007669"/>
    <property type="project" value="UniProtKB-UniRule"/>
</dbReference>
<dbReference type="SUPFAM" id="SSF46458">
    <property type="entry name" value="Globin-like"/>
    <property type="match status" value="1"/>
</dbReference>
<dbReference type="EMBL" id="SZVP01000002">
    <property type="protein sequence ID" value="TMM46974.1"/>
    <property type="molecule type" value="Genomic_DNA"/>
</dbReference>
<evidence type="ECO:0000256" key="7">
    <source>
        <dbReference type="PIRSR" id="PIRSR002030-1"/>
    </source>
</evidence>
<keyword evidence="3 6" id="KW-0349">Heme</keyword>
<evidence type="ECO:0000256" key="8">
    <source>
        <dbReference type="PIRSR" id="PIRSR601486-1"/>
    </source>
</evidence>
<feature type="binding site" description="distal binding residue" evidence="8">
    <location>
        <position position="71"/>
    </location>
    <ligand>
        <name>heme</name>
        <dbReference type="ChEBI" id="CHEBI:30413"/>
    </ligand>
    <ligandPart>
        <name>Fe</name>
        <dbReference type="ChEBI" id="CHEBI:18248"/>
    </ligandPart>
</feature>
<dbReference type="Proteomes" id="UP000307702">
    <property type="component" value="Unassembled WGS sequence"/>
</dbReference>
<keyword evidence="2 6" id="KW-0813">Transport</keyword>
<dbReference type="GO" id="GO:0020037">
    <property type="term" value="F:heme binding"/>
    <property type="evidence" value="ECO:0007669"/>
    <property type="project" value="InterPro"/>
</dbReference>
<comment type="caution">
    <text evidence="9">The sequence shown here is derived from an EMBL/GenBank/DDBJ whole genome shotgun (WGS) entry which is preliminary data.</text>
</comment>
<gene>
    <name evidence="9" type="ORF">FCS21_04205</name>
</gene>
<dbReference type="CDD" id="cd00454">
    <property type="entry name" value="TrHb1_N"/>
    <property type="match status" value="1"/>
</dbReference>
<evidence type="ECO:0000256" key="2">
    <source>
        <dbReference type="ARBA" id="ARBA00022448"/>
    </source>
</evidence>
<dbReference type="AlphaFoldDB" id="A0A8H2JMR1"/>
<reference evidence="9 10" key="1">
    <citation type="submission" date="2019-05" db="EMBL/GenBank/DDBJ databases">
        <title>Colwellia ponticola sp. nov., isolated from seawater.</title>
        <authorList>
            <person name="Yoon J.-H."/>
        </authorList>
    </citation>
    <scope>NUCLEOTIDE SEQUENCE [LARGE SCALE GENOMIC DNA]</scope>
    <source>
        <strain evidence="9 10">OISW-25</strain>
    </source>
</reference>
<dbReference type="OrthoDB" id="9795814at2"/>
<organism evidence="9 10">
    <name type="scientific">Colwellia ponticola</name>
    <dbReference type="NCBI Taxonomy" id="2304625"/>
    <lineage>
        <taxon>Bacteria</taxon>
        <taxon>Pseudomonadati</taxon>
        <taxon>Pseudomonadota</taxon>
        <taxon>Gammaproteobacteria</taxon>
        <taxon>Alteromonadales</taxon>
        <taxon>Colwelliaceae</taxon>
        <taxon>Colwellia</taxon>
    </lineage>
</organism>
<dbReference type="InterPro" id="IPR009050">
    <property type="entry name" value="Globin-like_sf"/>
</dbReference>
<comment type="cofactor">
    <cofactor evidence="7">
        <name>heme</name>
        <dbReference type="ChEBI" id="CHEBI:30413"/>
    </cofactor>
    <text evidence="7">Binds 1 heme group per subunit.</text>
</comment>
<dbReference type="Gene3D" id="1.10.490.10">
    <property type="entry name" value="Globins"/>
    <property type="match status" value="1"/>
</dbReference>
<dbReference type="RefSeq" id="WP_138620734.1">
    <property type="nucleotide sequence ID" value="NZ_SZVP01000002.1"/>
</dbReference>
<dbReference type="Pfam" id="PF01152">
    <property type="entry name" value="Bac_globin"/>
    <property type="match status" value="1"/>
</dbReference>
<feature type="binding site" description="proximal binding residue" evidence="7">
    <location>
        <position position="71"/>
    </location>
    <ligand>
        <name>heme</name>
        <dbReference type="ChEBI" id="CHEBI:30413"/>
    </ligand>
    <ligandPart>
        <name>Fe</name>
        <dbReference type="ChEBI" id="CHEBI:18248"/>
    </ligandPart>
</feature>
<evidence type="ECO:0000256" key="3">
    <source>
        <dbReference type="ARBA" id="ARBA00022617"/>
    </source>
</evidence>
<comment type="similarity">
    <text evidence="1 6">Belongs to the truncated hemoglobin family. Group I subfamily.</text>
</comment>
<keyword evidence="4 6" id="KW-0479">Metal-binding</keyword>
<keyword evidence="5 6" id="KW-0408">Iron</keyword>
<name>A0A8H2JMR1_9GAMM</name>
<proteinExistence type="inferred from homology"/>
<sequence length="122" mass="13488">MTKPLFERLGGEVAVNAAVDIFYRKVLTDKSIAPFFNTVNMNNQMAKQKRFLTMAFGGPNNYSGNDMRKVHAPLIAKGLNESHFIAVVDHLVATLQELDVEQALIDEVMVIVASTHDDVLGL</sequence>